<proteinExistence type="predicted"/>
<dbReference type="InterPro" id="IPR002653">
    <property type="entry name" value="Znf_A20"/>
</dbReference>
<keyword evidence="2" id="KW-0863">Zinc-finger</keyword>
<dbReference type="VEuPathDB" id="VectorBase:GPPI008602"/>
<dbReference type="Gene3D" id="1.20.5.4770">
    <property type="match status" value="1"/>
</dbReference>
<dbReference type="EMBL" id="JXJN01003504">
    <property type="status" value="NOT_ANNOTATED_CDS"/>
    <property type="molecule type" value="Genomic_DNA"/>
</dbReference>
<evidence type="ECO:0000256" key="2">
    <source>
        <dbReference type="ARBA" id="ARBA00022771"/>
    </source>
</evidence>
<dbReference type="Pfam" id="PF01754">
    <property type="entry name" value="zf-A20"/>
    <property type="match status" value="1"/>
</dbReference>
<dbReference type="PROSITE" id="PS51036">
    <property type="entry name" value="ZF_A20"/>
    <property type="match status" value="1"/>
</dbReference>
<dbReference type="SMART" id="SM00259">
    <property type="entry name" value="ZnF_A20"/>
    <property type="match status" value="1"/>
</dbReference>
<evidence type="ECO:0000313" key="6">
    <source>
        <dbReference type="Proteomes" id="UP000092460"/>
    </source>
</evidence>
<feature type="domain" description="A20-type" evidence="4">
    <location>
        <begin position="6"/>
        <end position="40"/>
    </location>
</feature>
<accession>A0A1B0AU28</accession>
<reference evidence="5" key="2">
    <citation type="submission" date="2020-05" db="UniProtKB">
        <authorList>
            <consortium name="EnsemblMetazoa"/>
        </authorList>
    </citation>
    <scope>IDENTIFICATION</scope>
    <source>
        <strain evidence="5">IAEA</strain>
    </source>
</reference>
<dbReference type="Proteomes" id="UP000092460">
    <property type="component" value="Unassembled WGS sequence"/>
</dbReference>
<reference evidence="6" key="1">
    <citation type="submission" date="2015-01" db="EMBL/GenBank/DDBJ databases">
        <authorList>
            <person name="Aksoy S."/>
            <person name="Warren W."/>
            <person name="Wilson R.K."/>
        </authorList>
    </citation>
    <scope>NUCLEOTIDE SEQUENCE [LARGE SCALE GENOMIC DNA]</scope>
    <source>
        <strain evidence="6">IAEA</strain>
    </source>
</reference>
<protein>
    <recommendedName>
        <fullName evidence="4">A20-type domain-containing protein</fullName>
    </recommendedName>
</protein>
<evidence type="ECO:0000313" key="5">
    <source>
        <dbReference type="EnsemblMetazoa" id="GPPI008602-PA"/>
    </source>
</evidence>
<dbReference type="AlphaFoldDB" id="A0A1B0AU28"/>
<evidence type="ECO:0000259" key="4">
    <source>
        <dbReference type="PROSITE" id="PS51036"/>
    </source>
</evidence>
<name>A0A1B0AU28_9MUSC</name>
<dbReference type="EnsemblMetazoa" id="GPPI008602-RA">
    <property type="protein sequence ID" value="GPPI008602-PA"/>
    <property type="gene ID" value="GPPI008602"/>
</dbReference>
<sequence>MERESNSMQPMCRSGCGFLGNPATNGLRSVCYKYISALKLCMHARKRHLLSSFLKWNLKGYKSWFLNLSSNLTIYQVLPEPSQPALNDKNILNNIILTIACCFTSSARLHTGRSNCIANEFNELNVDTRAYSQKHLNQMTLPPFFMV</sequence>
<evidence type="ECO:0000256" key="3">
    <source>
        <dbReference type="ARBA" id="ARBA00022833"/>
    </source>
</evidence>
<dbReference type="GO" id="GO:0008270">
    <property type="term" value="F:zinc ion binding"/>
    <property type="evidence" value="ECO:0007669"/>
    <property type="project" value="UniProtKB-KW"/>
</dbReference>
<keyword evidence="3" id="KW-0862">Zinc</keyword>
<evidence type="ECO:0000256" key="1">
    <source>
        <dbReference type="ARBA" id="ARBA00022723"/>
    </source>
</evidence>
<keyword evidence="1" id="KW-0479">Metal-binding</keyword>
<dbReference type="STRING" id="67801.A0A1B0AU28"/>
<dbReference type="SUPFAM" id="SSF57716">
    <property type="entry name" value="Glucocorticoid receptor-like (DNA-binding domain)"/>
    <property type="match status" value="1"/>
</dbReference>
<keyword evidence="6" id="KW-1185">Reference proteome</keyword>
<dbReference type="GO" id="GO:0003677">
    <property type="term" value="F:DNA binding"/>
    <property type="evidence" value="ECO:0007669"/>
    <property type="project" value="InterPro"/>
</dbReference>
<organism evidence="5 6">
    <name type="scientific">Glossina palpalis gambiensis</name>
    <dbReference type="NCBI Taxonomy" id="67801"/>
    <lineage>
        <taxon>Eukaryota</taxon>
        <taxon>Metazoa</taxon>
        <taxon>Ecdysozoa</taxon>
        <taxon>Arthropoda</taxon>
        <taxon>Hexapoda</taxon>
        <taxon>Insecta</taxon>
        <taxon>Pterygota</taxon>
        <taxon>Neoptera</taxon>
        <taxon>Endopterygota</taxon>
        <taxon>Diptera</taxon>
        <taxon>Brachycera</taxon>
        <taxon>Muscomorpha</taxon>
        <taxon>Hippoboscoidea</taxon>
        <taxon>Glossinidae</taxon>
        <taxon>Glossina</taxon>
    </lineage>
</organism>